<evidence type="ECO:0000313" key="2">
    <source>
        <dbReference type="Proteomes" id="UP001064971"/>
    </source>
</evidence>
<keyword evidence="2" id="KW-1185">Reference proteome</keyword>
<protein>
    <submittedName>
        <fullName evidence="1">Uncharacterized protein</fullName>
    </submittedName>
</protein>
<sequence>MTRGESIQKRHSRAIVRHHRQRIIRRRLRRAYVKEWPPNRIWGWRYKACGQASKNNTVCSCGLCRAEKYRDRPRKRHHWEE</sequence>
<dbReference type="EMBL" id="AP026560">
    <property type="protein sequence ID" value="BDP41031.1"/>
    <property type="molecule type" value="Genomic_DNA"/>
</dbReference>
<accession>A0ABM8ABG1</accession>
<dbReference type="Proteomes" id="UP001064971">
    <property type="component" value="Chromosome"/>
</dbReference>
<reference evidence="1" key="1">
    <citation type="submission" date="2022-07" db="EMBL/GenBank/DDBJ databases">
        <title>Complete Genome Sequence of the Radioresistant Bacterium Deinococcus aetherius ST0316, Isolated from the Air Dust collected in Lower Stratosphere above Japan.</title>
        <authorList>
            <person name="Satoh K."/>
            <person name="Hagiwara K."/>
            <person name="Katsumata K."/>
            <person name="Kubo A."/>
            <person name="Yokobori S."/>
            <person name="Yamagishi A."/>
            <person name="Oono Y."/>
            <person name="Narumi I."/>
        </authorList>
    </citation>
    <scope>NUCLEOTIDE SEQUENCE</scope>
    <source>
        <strain evidence="1">ST0316</strain>
    </source>
</reference>
<organism evidence="1 2">
    <name type="scientific">Deinococcus aetherius</name>
    <dbReference type="NCBI Taxonomy" id="200252"/>
    <lineage>
        <taxon>Bacteria</taxon>
        <taxon>Thermotogati</taxon>
        <taxon>Deinococcota</taxon>
        <taxon>Deinococci</taxon>
        <taxon>Deinococcales</taxon>
        <taxon>Deinococcaceae</taxon>
        <taxon>Deinococcus</taxon>
    </lineage>
</organism>
<proteinExistence type="predicted"/>
<gene>
    <name evidence="1" type="ORF">DAETH_10000</name>
</gene>
<name>A0ABM8ABG1_9DEIO</name>
<evidence type="ECO:0000313" key="1">
    <source>
        <dbReference type="EMBL" id="BDP41031.1"/>
    </source>
</evidence>